<feature type="compositionally biased region" description="Basic and acidic residues" evidence="7">
    <location>
        <begin position="307"/>
        <end position="318"/>
    </location>
</feature>
<feature type="transmembrane region" description="Helical" evidence="8">
    <location>
        <begin position="127"/>
        <end position="145"/>
    </location>
</feature>
<keyword evidence="10" id="KW-1185">Reference proteome</keyword>
<gene>
    <name evidence="9" type="ORF">EJB05_35767</name>
</gene>
<feature type="transmembrane region" description="Helical" evidence="8">
    <location>
        <begin position="73"/>
        <end position="91"/>
    </location>
</feature>
<dbReference type="AlphaFoldDB" id="A0A5J9U8G3"/>
<name>A0A5J9U8G3_9POAL</name>
<evidence type="ECO:0000313" key="10">
    <source>
        <dbReference type="Proteomes" id="UP000324897"/>
    </source>
</evidence>
<dbReference type="PANTHER" id="PTHR14233">
    <property type="entry name" value="DUF914-RELATED"/>
    <property type="match status" value="1"/>
</dbReference>
<comment type="subcellular location">
    <subcellularLocation>
        <location evidence="1">Membrane</location>
        <topology evidence="1">Multi-pass membrane protein</topology>
    </subcellularLocation>
</comment>
<protein>
    <recommendedName>
        <fullName evidence="11">EamA domain-containing protein</fullName>
    </recommendedName>
</protein>
<comment type="caution">
    <text evidence="9">The sequence shown here is derived from an EMBL/GenBank/DDBJ whole genome shotgun (WGS) entry which is preliminary data.</text>
</comment>
<feature type="transmembrane region" description="Helical" evidence="8">
    <location>
        <begin position="256"/>
        <end position="274"/>
    </location>
</feature>
<dbReference type="EMBL" id="RWGY01000029">
    <property type="protein sequence ID" value="TVU19608.1"/>
    <property type="molecule type" value="Genomic_DNA"/>
</dbReference>
<dbReference type="GO" id="GO:0022857">
    <property type="term" value="F:transmembrane transporter activity"/>
    <property type="evidence" value="ECO:0007669"/>
    <property type="project" value="InterPro"/>
</dbReference>
<evidence type="ECO:0000313" key="9">
    <source>
        <dbReference type="EMBL" id="TVU19608.1"/>
    </source>
</evidence>
<evidence type="ECO:0000256" key="2">
    <source>
        <dbReference type="ARBA" id="ARBA00007863"/>
    </source>
</evidence>
<dbReference type="PANTHER" id="PTHR14233:SF18">
    <property type="entry name" value="OS05G0444300 PROTEIN"/>
    <property type="match status" value="1"/>
</dbReference>
<dbReference type="Proteomes" id="UP000324897">
    <property type="component" value="Chromosome 7"/>
</dbReference>
<feature type="transmembrane region" description="Helical" evidence="8">
    <location>
        <begin position="218"/>
        <end position="244"/>
    </location>
</feature>
<evidence type="ECO:0008006" key="11">
    <source>
        <dbReference type="Google" id="ProtNLM"/>
    </source>
</evidence>
<feature type="transmembrane region" description="Helical" evidence="8">
    <location>
        <begin position="48"/>
        <end position="64"/>
    </location>
</feature>
<evidence type="ECO:0000256" key="1">
    <source>
        <dbReference type="ARBA" id="ARBA00004141"/>
    </source>
</evidence>
<accession>A0A5J9U8G3</accession>
<feature type="transmembrane region" description="Helical" evidence="8">
    <location>
        <begin position="160"/>
        <end position="179"/>
    </location>
</feature>
<dbReference type="GO" id="GO:0016020">
    <property type="term" value="C:membrane"/>
    <property type="evidence" value="ECO:0007669"/>
    <property type="project" value="UniProtKB-SubCell"/>
</dbReference>
<dbReference type="Gramene" id="TVU19608">
    <property type="protein sequence ID" value="TVU19608"/>
    <property type="gene ID" value="EJB05_35767"/>
</dbReference>
<dbReference type="InterPro" id="IPR009262">
    <property type="entry name" value="SLC35_F1/F2/F6"/>
</dbReference>
<sequence length="326" mass="36614">MEMTRDAWRRLIYSLLLGQLAAFVKAVISFTTSLISNLGADAPLTQSFVSYLLLALVYGTFFLYRQQKLCIPWYWYLSLAFIDVQGGFLVIKAYNYSYITSINLLDCWTILWVMILTRFALGTRYSFWQFVGAGTCMAGLALVLLSDSNSPDLQDASKRALLGDALIIAATFCFAFSDVGQEYCVKKKDRIEFIAMLGIFGVKLLKPVLVYSHMALPLSFSIVAMSGATMLNLSLLTSDIWAVIIRIFFYHQQVNWLYYIAFAVVAVGLTIYSMNETAYDGNAASATETATRYEQLASEEMGGAHPDWQERKEQEDHNALQAVDDV</sequence>
<evidence type="ECO:0000256" key="4">
    <source>
        <dbReference type="ARBA" id="ARBA00022692"/>
    </source>
</evidence>
<evidence type="ECO:0000256" key="7">
    <source>
        <dbReference type="SAM" id="MobiDB-lite"/>
    </source>
</evidence>
<evidence type="ECO:0000256" key="3">
    <source>
        <dbReference type="ARBA" id="ARBA00022448"/>
    </source>
</evidence>
<feature type="region of interest" description="Disordered" evidence="7">
    <location>
        <begin position="300"/>
        <end position="326"/>
    </location>
</feature>
<dbReference type="Pfam" id="PF06027">
    <property type="entry name" value="SLC35F"/>
    <property type="match status" value="2"/>
</dbReference>
<reference evidence="9 10" key="1">
    <citation type="journal article" date="2019" name="Sci. Rep.">
        <title>A high-quality genome of Eragrostis curvula grass provides insights into Poaceae evolution and supports new strategies to enhance forage quality.</title>
        <authorList>
            <person name="Carballo J."/>
            <person name="Santos B.A.C.M."/>
            <person name="Zappacosta D."/>
            <person name="Garbus I."/>
            <person name="Selva J.P."/>
            <person name="Gallo C.A."/>
            <person name="Diaz A."/>
            <person name="Albertini E."/>
            <person name="Caccamo M."/>
            <person name="Echenique V."/>
        </authorList>
    </citation>
    <scope>NUCLEOTIDE SEQUENCE [LARGE SCALE GENOMIC DNA]</scope>
    <source>
        <strain evidence="10">cv. Victoria</strain>
        <tissue evidence="9">Leaf</tissue>
    </source>
</reference>
<evidence type="ECO:0000256" key="6">
    <source>
        <dbReference type="ARBA" id="ARBA00023136"/>
    </source>
</evidence>
<comment type="similarity">
    <text evidence="2">Belongs to the SLC35F solute transporter family.</text>
</comment>
<keyword evidence="4 8" id="KW-0812">Transmembrane</keyword>
<organism evidence="9 10">
    <name type="scientific">Eragrostis curvula</name>
    <name type="common">weeping love grass</name>
    <dbReference type="NCBI Taxonomy" id="38414"/>
    <lineage>
        <taxon>Eukaryota</taxon>
        <taxon>Viridiplantae</taxon>
        <taxon>Streptophyta</taxon>
        <taxon>Embryophyta</taxon>
        <taxon>Tracheophyta</taxon>
        <taxon>Spermatophyta</taxon>
        <taxon>Magnoliopsida</taxon>
        <taxon>Liliopsida</taxon>
        <taxon>Poales</taxon>
        <taxon>Poaceae</taxon>
        <taxon>PACMAD clade</taxon>
        <taxon>Chloridoideae</taxon>
        <taxon>Eragrostideae</taxon>
        <taxon>Eragrostidinae</taxon>
        <taxon>Eragrostis</taxon>
    </lineage>
</organism>
<evidence type="ECO:0000256" key="5">
    <source>
        <dbReference type="ARBA" id="ARBA00022989"/>
    </source>
</evidence>
<proteinExistence type="inferred from homology"/>
<feature type="transmembrane region" description="Helical" evidence="8">
    <location>
        <begin position="191"/>
        <end position="212"/>
    </location>
</feature>
<dbReference type="InterPro" id="IPR052221">
    <property type="entry name" value="SLC35F_Transporter"/>
</dbReference>
<keyword evidence="6 8" id="KW-0472">Membrane</keyword>
<feature type="transmembrane region" description="Helical" evidence="8">
    <location>
        <begin position="12"/>
        <end position="36"/>
    </location>
</feature>
<dbReference type="OrthoDB" id="429955at2759"/>
<feature type="non-terminal residue" evidence="9">
    <location>
        <position position="1"/>
    </location>
</feature>
<keyword evidence="5 8" id="KW-1133">Transmembrane helix</keyword>
<feature type="transmembrane region" description="Helical" evidence="8">
    <location>
        <begin position="97"/>
        <end position="115"/>
    </location>
</feature>
<evidence type="ECO:0000256" key="8">
    <source>
        <dbReference type="SAM" id="Phobius"/>
    </source>
</evidence>
<keyword evidence="3" id="KW-0813">Transport</keyword>